<organism evidence="8 9">
    <name type="scientific">Circinella minor</name>
    <dbReference type="NCBI Taxonomy" id="1195481"/>
    <lineage>
        <taxon>Eukaryota</taxon>
        <taxon>Fungi</taxon>
        <taxon>Fungi incertae sedis</taxon>
        <taxon>Mucoromycota</taxon>
        <taxon>Mucoromycotina</taxon>
        <taxon>Mucoromycetes</taxon>
        <taxon>Mucorales</taxon>
        <taxon>Lichtheimiaceae</taxon>
        <taxon>Circinella</taxon>
    </lineage>
</organism>
<dbReference type="AlphaFoldDB" id="A0A8H7VMD4"/>
<name>A0A8H7VMD4_9FUNG</name>
<evidence type="ECO:0000256" key="2">
    <source>
        <dbReference type="ARBA" id="ARBA00004496"/>
    </source>
</evidence>
<dbReference type="EMBL" id="JAEPRB010000158">
    <property type="protein sequence ID" value="KAG2219924.1"/>
    <property type="molecule type" value="Genomic_DNA"/>
</dbReference>
<dbReference type="GO" id="GO:0005737">
    <property type="term" value="C:cytoplasm"/>
    <property type="evidence" value="ECO:0007669"/>
    <property type="project" value="UniProtKB-SubCell"/>
</dbReference>
<dbReference type="InterPro" id="IPR000717">
    <property type="entry name" value="PCI_dom"/>
</dbReference>
<protein>
    <recommendedName>
        <fullName evidence="7">PCI domain-containing protein</fullName>
    </recommendedName>
</protein>
<feature type="domain" description="PCI" evidence="7">
    <location>
        <begin position="212"/>
        <end position="381"/>
    </location>
</feature>
<keyword evidence="4" id="KW-0963">Cytoplasm</keyword>
<keyword evidence="9" id="KW-1185">Reference proteome</keyword>
<dbReference type="Gene3D" id="1.25.40.570">
    <property type="match status" value="1"/>
</dbReference>
<evidence type="ECO:0000256" key="6">
    <source>
        <dbReference type="ARBA" id="ARBA00023242"/>
    </source>
</evidence>
<gene>
    <name evidence="8" type="ORF">INT45_010438</name>
</gene>
<dbReference type="PROSITE" id="PS50250">
    <property type="entry name" value="PCI"/>
    <property type="match status" value="1"/>
</dbReference>
<evidence type="ECO:0000259" key="7">
    <source>
        <dbReference type="PROSITE" id="PS50250"/>
    </source>
</evidence>
<evidence type="ECO:0000256" key="1">
    <source>
        <dbReference type="ARBA" id="ARBA00004123"/>
    </source>
</evidence>
<dbReference type="OrthoDB" id="422427at2759"/>
<dbReference type="InterPro" id="IPR045135">
    <property type="entry name" value="Rpn7_N"/>
</dbReference>
<dbReference type="PANTHER" id="PTHR14145">
    <property type="entry name" value="26S PROTESOME SUBUNIT 6"/>
    <property type="match status" value="1"/>
</dbReference>
<dbReference type="PANTHER" id="PTHR14145:SF2">
    <property type="entry name" value="COP9 SIGNALOSOME COMPLEX SUBUNIT 1"/>
    <property type="match status" value="1"/>
</dbReference>
<dbReference type="InterPro" id="IPR019585">
    <property type="entry name" value="Rpn7/CSN1"/>
</dbReference>
<sequence length="417" mass="47972">MSDVVEQPNHLEFESYINNYTGRTAIDRALFIADHCTGLQIEALKWAANEIKKSTRDTEKYIYCIKNLNTALQARGQPTVEPDNTWINNSNKENKTHIEQLENELKGSKTSSKENTRDGLNRLGELYHQSGDLTNSLKTYVRSRDYCSNSEQLLEMCFRVIQVNIDQENFTHVSSYVARAEATPNLPKKDLIQGKLESCRALISLHQYEPYVHVANALMNVSFEMNNTFNSVLSANDIAIYGTLCALASYSRQELRTKVMSNSAFKSYLELEPQMREMIDTFYESKYATCLELLESYRNDFLLDIHLAPHIPKLFKLIREKAMVQYCIPFSTVDLNRMATAFHTTVTILQNELTELIGRDHRIAARIDSHQKILYAKKRDQRHRALKQSMQAGIEYEKSSKALMLRLKLLGADMIVK</sequence>
<dbReference type="GO" id="GO:0008180">
    <property type="term" value="C:COP9 signalosome"/>
    <property type="evidence" value="ECO:0007669"/>
    <property type="project" value="UniProtKB-KW"/>
</dbReference>
<evidence type="ECO:0000256" key="4">
    <source>
        <dbReference type="ARBA" id="ARBA00022490"/>
    </source>
</evidence>
<comment type="subcellular location">
    <subcellularLocation>
        <location evidence="2">Cytoplasm</location>
    </subcellularLocation>
    <subcellularLocation>
        <location evidence="1">Nucleus</location>
    </subcellularLocation>
</comment>
<dbReference type="SUPFAM" id="SSF46785">
    <property type="entry name" value="Winged helix' DNA-binding domain"/>
    <property type="match status" value="1"/>
</dbReference>
<proteinExistence type="inferred from homology"/>
<evidence type="ECO:0000256" key="5">
    <source>
        <dbReference type="ARBA" id="ARBA00022790"/>
    </source>
</evidence>
<evidence type="ECO:0000256" key="3">
    <source>
        <dbReference type="ARBA" id="ARBA00008793"/>
    </source>
</evidence>
<dbReference type="Pfam" id="PF01399">
    <property type="entry name" value="PCI"/>
    <property type="match status" value="1"/>
</dbReference>
<keyword evidence="5" id="KW-0736">Signalosome</keyword>
<dbReference type="Pfam" id="PF10602">
    <property type="entry name" value="RPN7"/>
    <property type="match status" value="1"/>
</dbReference>
<comment type="caution">
    <text evidence="8">The sequence shown here is derived from an EMBL/GenBank/DDBJ whole genome shotgun (WGS) entry which is preliminary data.</text>
</comment>
<dbReference type="Proteomes" id="UP000646827">
    <property type="component" value="Unassembled WGS sequence"/>
</dbReference>
<dbReference type="InterPro" id="IPR036390">
    <property type="entry name" value="WH_DNA-bd_sf"/>
</dbReference>
<comment type="similarity">
    <text evidence="3">Belongs to the CSN1 family.</text>
</comment>
<dbReference type="SMART" id="SM00088">
    <property type="entry name" value="PINT"/>
    <property type="match status" value="1"/>
</dbReference>
<evidence type="ECO:0000313" key="9">
    <source>
        <dbReference type="Proteomes" id="UP000646827"/>
    </source>
</evidence>
<reference evidence="8 9" key="1">
    <citation type="submission" date="2020-12" db="EMBL/GenBank/DDBJ databases">
        <title>Metabolic potential, ecology and presence of endohyphal bacteria is reflected in genomic diversity of Mucoromycotina.</title>
        <authorList>
            <person name="Muszewska A."/>
            <person name="Okrasinska A."/>
            <person name="Steczkiewicz K."/>
            <person name="Drgas O."/>
            <person name="Orlowska M."/>
            <person name="Perlinska-Lenart U."/>
            <person name="Aleksandrzak-Piekarczyk T."/>
            <person name="Szatraj K."/>
            <person name="Zielenkiewicz U."/>
            <person name="Pilsyk S."/>
            <person name="Malc E."/>
            <person name="Mieczkowski P."/>
            <person name="Kruszewska J.S."/>
            <person name="Biernat P."/>
            <person name="Pawlowska J."/>
        </authorList>
    </citation>
    <scope>NUCLEOTIDE SEQUENCE [LARGE SCALE GENOMIC DNA]</scope>
    <source>
        <strain evidence="8 9">CBS 142.35</strain>
    </source>
</reference>
<keyword evidence="6" id="KW-0539">Nucleus</keyword>
<evidence type="ECO:0000313" key="8">
    <source>
        <dbReference type="EMBL" id="KAG2219924.1"/>
    </source>
</evidence>
<accession>A0A8H7VMD4</accession>